<reference evidence="3" key="1">
    <citation type="journal article" date="2019" name="Int. J. Syst. Evol. Microbiol.">
        <title>The Global Catalogue of Microorganisms (GCM) 10K type strain sequencing project: providing services to taxonomists for standard genome sequencing and annotation.</title>
        <authorList>
            <consortium name="The Broad Institute Genomics Platform"/>
            <consortium name="The Broad Institute Genome Sequencing Center for Infectious Disease"/>
            <person name="Wu L."/>
            <person name="Ma J."/>
        </authorList>
    </citation>
    <scope>NUCLEOTIDE SEQUENCE [LARGE SCALE GENOMIC DNA]</scope>
    <source>
        <strain evidence="3">TBRC 5832</strain>
    </source>
</reference>
<sequence length="207" mass="24130">MMMIHRVFRREAAHLHRFVRATAPGNLDRARQLSRYGREYIAGLHHHHATEDALIWPLLHERARLHHELVDRMEMQHEALDVTLTAVEERLSAWELTAEATDRDAAADSVEEHLRVLLEHIDDEEQLVMPMVEQYLTGEEWERVGRAGMENLPKEKVLVALGAILEEADDEERRFFLAKVPLAGRVLWRLVGRRQYARQMALLRDGN</sequence>
<keyword evidence="3" id="KW-1185">Reference proteome</keyword>
<evidence type="ECO:0000259" key="1">
    <source>
        <dbReference type="Pfam" id="PF01814"/>
    </source>
</evidence>
<protein>
    <submittedName>
        <fullName evidence="2">Hemerythrin domain-containing protein</fullName>
    </submittedName>
</protein>
<accession>A0ABV8IRW9</accession>
<dbReference type="CDD" id="cd12108">
    <property type="entry name" value="Hr-like"/>
    <property type="match status" value="1"/>
</dbReference>
<evidence type="ECO:0000313" key="3">
    <source>
        <dbReference type="Proteomes" id="UP001595867"/>
    </source>
</evidence>
<dbReference type="EMBL" id="JBHSBL010000017">
    <property type="protein sequence ID" value="MFC4066917.1"/>
    <property type="molecule type" value="Genomic_DNA"/>
</dbReference>
<name>A0ABV8IRW9_9ACTN</name>
<dbReference type="Gene3D" id="1.20.120.520">
    <property type="entry name" value="nmb1532 protein domain like"/>
    <property type="match status" value="1"/>
</dbReference>
<proteinExistence type="predicted"/>
<feature type="domain" description="Hemerythrin-like" evidence="1">
    <location>
        <begin position="3"/>
        <end position="132"/>
    </location>
</feature>
<dbReference type="InterPro" id="IPR012312">
    <property type="entry name" value="Hemerythrin-like"/>
</dbReference>
<organism evidence="2 3">
    <name type="scientific">Actinoplanes subglobosus</name>
    <dbReference type="NCBI Taxonomy" id="1547892"/>
    <lineage>
        <taxon>Bacteria</taxon>
        <taxon>Bacillati</taxon>
        <taxon>Actinomycetota</taxon>
        <taxon>Actinomycetes</taxon>
        <taxon>Micromonosporales</taxon>
        <taxon>Micromonosporaceae</taxon>
        <taxon>Actinoplanes</taxon>
    </lineage>
</organism>
<dbReference type="Pfam" id="PF01814">
    <property type="entry name" value="Hemerythrin"/>
    <property type="match status" value="1"/>
</dbReference>
<dbReference type="Proteomes" id="UP001595867">
    <property type="component" value="Unassembled WGS sequence"/>
</dbReference>
<gene>
    <name evidence="2" type="ORF">ACFO0C_18430</name>
</gene>
<evidence type="ECO:0000313" key="2">
    <source>
        <dbReference type="EMBL" id="MFC4066917.1"/>
    </source>
</evidence>
<comment type="caution">
    <text evidence="2">The sequence shown here is derived from an EMBL/GenBank/DDBJ whole genome shotgun (WGS) entry which is preliminary data.</text>
</comment>